<dbReference type="InterPro" id="IPR044878">
    <property type="entry name" value="UbiA_sf"/>
</dbReference>
<dbReference type="GO" id="GO:0008412">
    <property type="term" value="F:4-hydroxybenzoate polyprenyltransferase activity"/>
    <property type="evidence" value="ECO:0007669"/>
    <property type="project" value="TreeGrafter"/>
</dbReference>
<comment type="pathway">
    <text evidence="3">Secondary metabolite biosynthesis; terpenoid biosynthesis.</text>
</comment>
<feature type="transmembrane region" description="Helical" evidence="9">
    <location>
        <begin position="240"/>
        <end position="260"/>
    </location>
</feature>
<gene>
    <name evidence="10" type="ORF">BO85DRAFT_427289</name>
</gene>
<evidence type="ECO:0000256" key="3">
    <source>
        <dbReference type="ARBA" id="ARBA00004721"/>
    </source>
</evidence>
<comment type="similarity">
    <text evidence="4">Belongs to the UbiA prenyltransferase family.</text>
</comment>
<dbReference type="InterPro" id="IPR000537">
    <property type="entry name" value="UbiA_prenyltransferase"/>
</dbReference>
<keyword evidence="5 10" id="KW-0808">Transferase</keyword>
<dbReference type="GO" id="GO:0006744">
    <property type="term" value="P:ubiquinone biosynthetic process"/>
    <property type="evidence" value="ECO:0007669"/>
    <property type="project" value="TreeGrafter"/>
</dbReference>
<dbReference type="GO" id="GO:0005743">
    <property type="term" value="C:mitochondrial inner membrane"/>
    <property type="evidence" value="ECO:0007669"/>
    <property type="project" value="TreeGrafter"/>
</dbReference>
<dbReference type="PANTHER" id="PTHR11048">
    <property type="entry name" value="PRENYLTRANSFERASES"/>
    <property type="match status" value="1"/>
</dbReference>
<dbReference type="GO" id="GO:0016114">
    <property type="term" value="P:terpenoid biosynthetic process"/>
    <property type="evidence" value="ECO:0007669"/>
    <property type="project" value="UniProtKB-UniPathway"/>
</dbReference>
<evidence type="ECO:0000256" key="4">
    <source>
        <dbReference type="ARBA" id="ARBA00005985"/>
    </source>
</evidence>
<dbReference type="PROSITE" id="PS00943">
    <property type="entry name" value="UBIA"/>
    <property type="match status" value="1"/>
</dbReference>
<evidence type="ECO:0000256" key="5">
    <source>
        <dbReference type="ARBA" id="ARBA00022679"/>
    </source>
</evidence>
<evidence type="ECO:0000256" key="9">
    <source>
        <dbReference type="SAM" id="Phobius"/>
    </source>
</evidence>
<keyword evidence="6 9" id="KW-0812">Transmembrane</keyword>
<dbReference type="EMBL" id="KZ825072">
    <property type="protein sequence ID" value="RAH54329.1"/>
    <property type="molecule type" value="Genomic_DNA"/>
</dbReference>
<dbReference type="RefSeq" id="XP_025512251.1">
    <property type="nucleotide sequence ID" value="XM_025658147.1"/>
</dbReference>
<protein>
    <submittedName>
        <fullName evidence="10">UbiA prenyltransferase</fullName>
    </submittedName>
</protein>
<name>A0A8G1QXC4_9EURO</name>
<evidence type="ECO:0000256" key="8">
    <source>
        <dbReference type="ARBA" id="ARBA00023136"/>
    </source>
</evidence>
<dbReference type="Proteomes" id="UP000249526">
    <property type="component" value="Unassembled WGS sequence"/>
</dbReference>
<evidence type="ECO:0000256" key="6">
    <source>
        <dbReference type="ARBA" id="ARBA00022692"/>
    </source>
</evidence>
<dbReference type="InterPro" id="IPR039653">
    <property type="entry name" value="Prenyltransferase"/>
</dbReference>
<accession>A0A8G1QXC4</accession>
<comment type="cofactor">
    <cofactor evidence="1">
        <name>Mg(2+)</name>
        <dbReference type="ChEBI" id="CHEBI:18420"/>
    </cofactor>
</comment>
<feature type="transmembrane region" description="Helical" evidence="9">
    <location>
        <begin position="297"/>
        <end position="315"/>
    </location>
</feature>
<dbReference type="Gene3D" id="1.20.120.1780">
    <property type="entry name" value="UbiA prenyltransferase"/>
    <property type="match status" value="1"/>
</dbReference>
<keyword evidence="11" id="KW-1185">Reference proteome</keyword>
<dbReference type="Pfam" id="PF01040">
    <property type="entry name" value="UbiA"/>
    <property type="match status" value="1"/>
</dbReference>
<evidence type="ECO:0000256" key="2">
    <source>
        <dbReference type="ARBA" id="ARBA00004141"/>
    </source>
</evidence>
<evidence type="ECO:0000256" key="7">
    <source>
        <dbReference type="ARBA" id="ARBA00022989"/>
    </source>
</evidence>
<dbReference type="CDD" id="cd13959">
    <property type="entry name" value="PT_UbiA_COQ2"/>
    <property type="match status" value="1"/>
</dbReference>
<sequence>MAACPSTAYQRPDKGILSYLPLVCVPYGELIRLSKPTGVLNIYFPYLFGVLYAACRGPMSIQLISQRSAELLIAAFVLRSLGCSWNDIIDRNIDRQVSRSRHRPMARGAISMPAALLFTGLQYFLWIAILSTTLPNHWHYSIPLMGLVLFYPFAKRITYHAQAVLGITLAFGVPLGSSVMGDDPLRMRHVDGARRAGLMSLYLSYVLWSVIHDTIYAQQDIRDDLKIGVRSMAVYYRHRVKTMLLVTSLLLFVLHIHTGMTLGAHIPYQVLTSVGSSAIIAWMLWKVNLNDPDDCGWWFRNGSIVWGILVAGGLFTEAICQS</sequence>
<dbReference type="UniPathway" id="UPA00213"/>
<organism evidence="10 11">
    <name type="scientific">Aspergillus piperis CBS 112811</name>
    <dbReference type="NCBI Taxonomy" id="1448313"/>
    <lineage>
        <taxon>Eukaryota</taxon>
        <taxon>Fungi</taxon>
        <taxon>Dikarya</taxon>
        <taxon>Ascomycota</taxon>
        <taxon>Pezizomycotina</taxon>
        <taxon>Eurotiomycetes</taxon>
        <taxon>Eurotiomycetidae</taxon>
        <taxon>Eurotiales</taxon>
        <taxon>Aspergillaceae</taxon>
        <taxon>Aspergillus</taxon>
        <taxon>Aspergillus subgen. Circumdati</taxon>
    </lineage>
</organism>
<dbReference type="Gene3D" id="1.10.357.140">
    <property type="entry name" value="UbiA prenyltransferase"/>
    <property type="match status" value="1"/>
</dbReference>
<dbReference type="GeneID" id="37161549"/>
<dbReference type="AlphaFoldDB" id="A0A8G1QXC4"/>
<reference evidence="10 11" key="1">
    <citation type="submission" date="2018-02" db="EMBL/GenBank/DDBJ databases">
        <title>The genomes of Aspergillus section Nigri reveals drivers in fungal speciation.</title>
        <authorList>
            <consortium name="DOE Joint Genome Institute"/>
            <person name="Vesth T.C."/>
            <person name="Nybo J."/>
            <person name="Theobald S."/>
            <person name="Brandl J."/>
            <person name="Frisvad J.C."/>
            <person name="Nielsen K.F."/>
            <person name="Lyhne E.K."/>
            <person name="Kogle M.E."/>
            <person name="Kuo A."/>
            <person name="Riley R."/>
            <person name="Clum A."/>
            <person name="Nolan M."/>
            <person name="Lipzen A."/>
            <person name="Salamov A."/>
            <person name="Henrissat B."/>
            <person name="Wiebenga A."/>
            <person name="De vries R.P."/>
            <person name="Grigoriev I.V."/>
            <person name="Mortensen U.H."/>
            <person name="Andersen M.R."/>
            <person name="Baker S.E."/>
        </authorList>
    </citation>
    <scope>NUCLEOTIDE SEQUENCE [LARGE SCALE GENOMIC DNA]</scope>
    <source>
        <strain evidence="10 11">CBS 112811</strain>
    </source>
</reference>
<evidence type="ECO:0000313" key="10">
    <source>
        <dbReference type="EMBL" id="RAH54329.1"/>
    </source>
</evidence>
<dbReference type="FunFam" id="1.10.357.140:FF:000008">
    <property type="entry name" value="4-hydroxybenzoate octaprenyltransferase"/>
    <property type="match status" value="1"/>
</dbReference>
<keyword evidence="8 9" id="KW-0472">Membrane</keyword>
<evidence type="ECO:0000313" key="11">
    <source>
        <dbReference type="Proteomes" id="UP000249526"/>
    </source>
</evidence>
<feature type="transmembrane region" description="Helical" evidence="9">
    <location>
        <begin position="110"/>
        <end position="131"/>
    </location>
</feature>
<dbReference type="PANTHER" id="PTHR11048:SF28">
    <property type="entry name" value="4-HYDROXYBENZOATE POLYPRENYLTRANSFERASE, MITOCHONDRIAL"/>
    <property type="match status" value="1"/>
</dbReference>
<comment type="subcellular location">
    <subcellularLocation>
        <location evidence="2">Membrane</location>
        <topology evidence="2">Multi-pass membrane protein</topology>
    </subcellularLocation>
</comment>
<evidence type="ECO:0000256" key="1">
    <source>
        <dbReference type="ARBA" id="ARBA00001946"/>
    </source>
</evidence>
<dbReference type="FunFam" id="1.20.120.1780:FF:000001">
    <property type="entry name" value="4-hydroxybenzoate octaprenyltransferase"/>
    <property type="match status" value="1"/>
</dbReference>
<proteinExistence type="inferred from homology"/>
<keyword evidence="7 9" id="KW-1133">Transmembrane helix</keyword>
<feature type="transmembrane region" description="Helical" evidence="9">
    <location>
        <begin position="266"/>
        <end position="285"/>
    </location>
</feature>
<feature type="transmembrane region" description="Helical" evidence="9">
    <location>
        <begin position="161"/>
        <end position="181"/>
    </location>
</feature>
<dbReference type="InterPro" id="IPR030470">
    <property type="entry name" value="UbiA_prenylTrfase_CS"/>
</dbReference>